<dbReference type="AlphaFoldDB" id="A0A9Q8P2C4"/>
<dbReference type="PROSITE" id="PS51464">
    <property type="entry name" value="SIS"/>
    <property type="match status" value="1"/>
</dbReference>
<dbReference type="RefSeq" id="XP_047755224.1">
    <property type="nucleotide sequence ID" value="XM_047899627.1"/>
</dbReference>
<dbReference type="EMBL" id="CP090163">
    <property type="protein sequence ID" value="UJO10858.1"/>
    <property type="molecule type" value="Genomic_DNA"/>
</dbReference>
<dbReference type="InterPro" id="IPR001347">
    <property type="entry name" value="SIS_dom"/>
</dbReference>
<protein>
    <recommendedName>
        <fullName evidence="1">SIS domain-containing protein</fullName>
    </recommendedName>
</protein>
<accession>A0A9Q8P2C4</accession>
<dbReference type="OMA" id="HTKPSEC"/>
<evidence type="ECO:0000259" key="1">
    <source>
        <dbReference type="PROSITE" id="PS51464"/>
    </source>
</evidence>
<sequence length="266" mass="28241">MSSPRPTKRRRCSGYISPPLTDDDNLDNLKVLDHAVNVLKVEAEALSGIHHLYAASETARDGLTSAVKAVVNANTHGGKLIVCGVGKSAYIAMKLVATSKSLGIAASFMHATEAAHGDLGDVRAKDVLLFVSFSGKTPELLNVLPHVPKSVRVMAMTSHLSRGDCQLLADRTDGILLPAPIHEKEETTFGVCAPTTSTTVALAVSDMLALTVANEMHRGKTKQVFKRNHPGGAIGMTHREVKALKEAEVDVSVVELPSPTIAALEK</sequence>
<dbReference type="PANTHER" id="PTHR38418">
    <property type="entry name" value="SUGAR ISOMERASE, KPSF/GUTQ (AFU_ORTHOLOGUE AFUA_6G08860)"/>
    <property type="match status" value="1"/>
</dbReference>
<dbReference type="SUPFAM" id="SSF53697">
    <property type="entry name" value="SIS domain"/>
    <property type="match status" value="1"/>
</dbReference>
<evidence type="ECO:0000313" key="2">
    <source>
        <dbReference type="EMBL" id="UJO10858.1"/>
    </source>
</evidence>
<dbReference type="OrthoDB" id="1872003at2759"/>
<proteinExistence type="predicted"/>
<dbReference type="GeneID" id="71980357"/>
<dbReference type="KEGG" id="ffu:CLAFUR5_00479"/>
<keyword evidence="3" id="KW-1185">Reference proteome</keyword>
<gene>
    <name evidence="2" type="ORF">CLAFUR5_00479</name>
</gene>
<feature type="domain" description="SIS" evidence="1">
    <location>
        <begin position="66"/>
        <end position="218"/>
    </location>
</feature>
<dbReference type="GO" id="GO:1901135">
    <property type="term" value="P:carbohydrate derivative metabolic process"/>
    <property type="evidence" value="ECO:0007669"/>
    <property type="project" value="InterPro"/>
</dbReference>
<reference evidence="2" key="2">
    <citation type="journal article" date="2022" name="Microb. Genom.">
        <title>A chromosome-scale genome assembly of the tomato pathogen Cladosporium fulvum reveals a compartmentalized genome architecture and the presence of a dispensable chromosome.</title>
        <authorList>
            <person name="Zaccaron A.Z."/>
            <person name="Chen L.H."/>
            <person name="Samaras A."/>
            <person name="Stergiopoulos I."/>
        </authorList>
    </citation>
    <scope>NUCLEOTIDE SEQUENCE</scope>
    <source>
        <strain evidence="2">Race5_Kim</strain>
    </source>
</reference>
<evidence type="ECO:0000313" key="3">
    <source>
        <dbReference type="Proteomes" id="UP000756132"/>
    </source>
</evidence>
<organism evidence="2 3">
    <name type="scientific">Passalora fulva</name>
    <name type="common">Tomato leaf mold</name>
    <name type="synonym">Cladosporium fulvum</name>
    <dbReference type="NCBI Taxonomy" id="5499"/>
    <lineage>
        <taxon>Eukaryota</taxon>
        <taxon>Fungi</taxon>
        <taxon>Dikarya</taxon>
        <taxon>Ascomycota</taxon>
        <taxon>Pezizomycotina</taxon>
        <taxon>Dothideomycetes</taxon>
        <taxon>Dothideomycetidae</taxon>
        <taxon>Mycosphaerellales</taxon>
        <taxon>Mycosphaerellaceae</taxon>
        <taxon>Fulvia</taxon>
    </lineage>
</organism>
<dbReference type="GO" id="GO:0097367">
    <property type="term" value="F:carbohydrate derivative binding"/>
    <property type="evidence" value="ECO:0007669"/>
    <property type="project" value="InterPro"/>
</dbReference>
<dbReference type="InterPro" id="IPR046348">
    <property type="entry name" value="SIS_dom_sf"/>
</dbReference>
<dbReference type="Gene3D" id="3.40.50.10490">
    <property type="entry name" value="Glucose-6-phosphate isomerase like protein, domain 1"/>
    <property type="match status" value="1"/>
</dbReference>
<dbReference type="PANTHER" id="PTHR38418:SF2">
    <property type="entry name" value="SUGAR ISOMERASE, KPSF_GUTQ (AFU_ORTHOLOGUE AFUA_6G08860)"/>
    <property type="match status" value="1"/>
</dbReference>
<reference evidence="2" key="1">
    <citation type="submission" date="2021-12" db="EMBL/GenBank/DDBJ databases">
        <authorList>
            <person name="Zaccaron A."/>
            <person name="Stergiopoulos I."/>
        </authorList>
    </citation>
    <scope>NUCLEOTIDE SEQUENCE</scope>
    <source>
        <strain evidence="2">Race5_Kim</strain>
    </source>
</reference>
<name>A0A9Q8P2C4_PASFU</name>
<dbReference type="Pfam" id="PF01380">
    <property type="entry name" value="SIS"/>
    <property type="match status" value="1"/>
</dbReference>
<dbReference type="Proteomes" id="UP000756132">
    <property type="component" value="Chromosome 1"/>
</dbReference>